<proteinExistence type="predicted"/>
<keyword evidence="1" id="KW-0812">Transmembrane</keyword>
<keyword evidence="1" id="KW-0472">Membrane</keyword>
<evidence type="ECO:0000313" key="3">
    <source>
        <dbReference type="Proteomes" id="UP000265703"/>
    </source>
</evidence>
<dbReference type="AlphaFoldDB" id="A0A397SXR1"/>
<protein>
    <submittedName>
        <fullName evidence="2">Uncharacterized protein</fullName>
    </submittedName>
</protein>
<keyword evidence="1" id="KW-1133">Transmembrane helix</keyword>
<evidence type="ECO:0000313" key="2">
    <source>
        <dbReference type="EMBL" id="RIA90848.1"/>
    </source>
</evidence>
<dbReference type="EMBL" id="QKYT01000169">
    <property type="protein sequence ID" value="RIA90848.1"/>
    <property type="molecule type" value="Genomic_DNA"/>
</dbReference>
<feature type="transmembrane region" description="Helical" evidence="1">
    <location>
        <begin position="21"/>
        <end position="39"/>
    </location>
</feature>
<feature type="transmembrane region" description="Helical" evidence="1">
    <location>
        <begin position="51"/>
        <end position="70"/>
    </location>
</feature>
<dbReference type="Proteomes" id="UP000265703">
    <property type="component" value="Unassembled WGS sequence"/>
</dbReference>
<keyword evidence="3" id="KW-1185">Reference proteome</keyword>
<reference evidence="2 3" key="1">
    <citation type="submission" date="2018-06" db="EMBL/GenBank/DDBJ databases">
        <title>Comparative genomics reveals the genomic features of Rhizophagus irregularis, R. cerebriforme, R. diaphanum and Gigaspora rosea, and their symbiotic lifestyle signature.</title>
        <authorList>
            <person name="Morin E."/>
            <person name="San Clemente H."/>
            <person name="Chen E.C.H."/>
            <person name="De La Providencia I."/>
            <person name="Hainaut M."/>
            <person name="Kuo A."/>
            <person name="Kohler A."/>
            <person name="Murat C."/>
            <person name="Tang N."/>
            <person name="Roy S."/>
            <person name="Loubradou J."/>
            <person name="Henrissat B."/>
            <person name="Grigoriev I.V."/>
            <person name="Corradi N."/>
            <person name="Roux C."/>
            <person name="Martin F.M."/>
        </authorList>
    </citation>
    <scope>NUCLEOTIDE SEQUENCE [LARGE SCALE GENOMIC DNA]</scope>
    <source>
        <strain evidence="2 3">DAOM 227022</strain>
    </source>
</reference>
<evidence type="ECO:0000256" key="1">
    <source>
        <dbReference type="SAM" id="Phobius"/>
    </source>
</evidence>
<dbReference type="OrthoDB" id="2463162at2759"/>
<comment type="caution">
    <text evidence="2">The sequence shown here is derived from an EMBL/GenBank/DDBJ whole genome shotgun (WGS) entry which is preliminary data.</text>
</comment>
<organism evidence="2 3">
    <name type="scientific">Glomus cerebriforme</name>
    <dbReference type="NCBI Taxonomy" id="658196"/>
    <lineage>
        <taxon>Eukaryota</taxon>
        <taxon>Fungi</taxon>
        <taxon>Fungi incertae sedis</taxon>
        <taxon>Mucoromycota</taxon>
        <taxon>Glomeromycotina</taxon>
        <taxon>Glomeromycetes</taxon>
        <taxon>Glomerales</taxon>
        <taxon>Glomeraceae</taxon>
        <taxon>Glomus</taxon>
    </lineage>
</organism>
<accession>A0A397SXR1</accession>
<name>A0A397SXR1_9GLOM</name>
<sequence>MMLLFMLEKNQISKKFMHIQIFYALGLNIFMLHFLMNGLKKKMENLFSKNQIFHQNYLISFLGLFIVEILN</sequence>
<gene>
    <name evidence="2" type="ORF">C1645_768893</name>
</gene>